<sequence length="444" mass="52136">MNVALGKQSEDFSAIRSLLITDHVKSCLLAQSWHPLLYSNQERVWKKEKEALEERKKLEELRRERQQEREMQELQRLQEAAGGKKRVDKLDWMYATPATQGGPAASELEDYLLGKKRVDKLLKGDEAAKVSKSDQSSFISVQNANTSKDLAAKIREDPMLAIKQQEQAAYEALMRDPSRLRQLRAQAGLSPDRHKESKEERRRRKEEKRRRKEEKYDRRRDSSSKGLKEDGQDQKGYLRYGDHRSPSPGPSSRIERLDRSGRGDGRRSPTRFGADEEQAQYHRITEERKVGQRRRSRSRSPLRHHSRRFGPEEDYRDRRRTRQSRDVELQSNRASYYERPKEREVDAQDDEAEERRKIQLEEMMSNARDLTSKREELVSRVNALEKVELEREEKLREKLLQRQGKGMSDGKGTFLLDQQRKVFGEGVDLAERIRRGRGGLQRLD</sequence>
<reference evidence="1 2" key="1">
    <citation type="journal article" date="2018" name="Mol. Biol. Evol.">
        <title>Broad Genomic Sampling Reveals a Smut Pathogenic Ancestry of the Fungal Clade Ustilaginomycotina.</title>
        <authorList>
            <person name="Kijpornyongpan T."/>
            <person name="Mondo S.J."/>
            <person name="Barry K."/>
            <person name="Sandor L."/>
            <person name="Lee J."/>
            <person name="Lipzen A."/>
            <person name="Pangilinan J."/>
            <person name="LaButti K."/>
            <person name="Hainaut M."/>
            <person name="Henrissat B."/>
            <person name="Grigoriev I.V."/>
            <person name="Spatafora J.W."/>
            <person name="Aime M.C."/>
        </authorList>
    </citation>
    <scope>NUCLEOTIDE SEQUENCE [LARGE SCALE GENOMIC DNA]</scope>
    <source>
        <strain evidence="1 2">SA 807</strain>
    </source>
</reference>
<name>A0ACD0P7I8_9BASI</name>
<dbReference type="Proteomes" id="UP000245626">
    <property type="component" value="Unassembled WGS sequence"/>
</dbReference>
<gene>
    <name evidence="1" type="ORF">IE53DRAFT_49511</name>
</gene>
<evidence type="ECO:0000313" key="1">
    <source>
        <dbReference type="EMBL" id="PWN54048.1"/>
    </source>
</evidence>
<proteinExistence type="predicted"/>
<organism evidence="1 2">
    <name type="scientific">Violaceomyces palustris</name>
    <dbReference type="NCBI Taxonomy" id="1673888"/>
    <lineage>
        <taxon>Eukaryota</taxon>
        <taxon>Fungi</taxon>
        <taxon>Dikarya</taxon>
        <taxon>Basidiomycota</taxon>
        <taxon>Ustilaginomycotina</taxon>
        <taxon>Ustilaginomycetes</taxon>
        <taxon>Violaceomycetales</taxon>
        <taxon>Violaceomycetaceae</taxon>
        <taxon>Violaceomyces</taxon>
    </lineage>
</organism>
<keyword evidence="2" id="KW-1185">Reference proteome</keyword>
<dbReference type="EMBL" id="KZ819698">
    <property type="protein sequence ID" value="PWN54048.1"/>
    <property type="molecule type" value="Genomic_DNA"/>
</dbReference>
<protein>
    <submittedName>
        <fullName evidence="1">Uncharacterized protein</fullName>
    </submittedName>
</protein>
<evidence type="ECO:0000313" key="2">
    <source>
        <dbReference type="Proteomes" id="UP000245626"/>
    </source>
</evidence>
<accession>A0ACD0P7I8</accession>